<accession>A0A383DU66</accession>
<name>A0A383DU66_9ZZZZ</name>
<gene>
    <name evidence="1" type="ORF">METZ01_LOCUS500895</name>
</gene>
<dbReference type="AlphaFoldDB" id="A0A383DU66"/>
<reference evidence="1" key="1">
    <citation type="submission" date="2018-05" db="EMBL/GenBank/DDBJ databases">
        <authorList>
            <person name="Lanie J.A."/>
            <person name="Ng W.-L."/>
            <person name="Kazmierczak K.M."/>
            <person name="Andrzejewski T.M."/>
            <person name="Davidsen T.M."/>
            <person name="Wayne K.J."/>
            <person name="Tettelin H."/>
            <person name="Glass J.I."/>
            <person name="Rusch D."/>
            <person name="Podicherti R."/>
            <person name="Tsui H.-C.T."/>
            <person name="Winkler M.E."/>
        </authorList>
    </citation>
    <scope>NUCLEOTIDE SEQUENCE</scope>
</reference>
<feature type="non-terminal residue" evidence="1">
    <location>
        <position position="1"/>
    </location>
</feature>
<evidence type="ECO:0000313" key="1">
    <source>
        <dbReference type="EMBL" id="SVE48041.1"/>
    </source>
</evidence>
<proteinExistence type="predicted"/>
<dbReference type="EMBL" id="UINC01220224">
    <property type="protein sequence ID" value="SVE48041.1"/>
    <property type="molecule type" value="Genomic_DNA"/>
</dbReference>
<sequence>VAERYALKSPMSAEGPFGPKPLIKAHYWVIVYQFLKFIFNNARNQLER</sequence>
<protein>
    <submittedName>
        <fullName evidence="1">Uncharacterized protein</fullName>
    </submittedName>
</protein>
<organism evidence="1">
    <name type="scientific">marine metagenome</name>
    <dbReference type="NCBI Taxonomy" id="408172"/>
    <lineage>
        <taxon>unclassified sequences</taxon>
        <taxon>metagenomes</taxon>
        <taxon>ecological metagenomes</taxon>
    </lineage>
</organism>